<name>A0A1H9PG50_9GAMM</name>
<keyword evidence="3" id="KW-1185">Reference proteome</keyword>
<dbReference type="AlphaFoldDB" id="A0A1H9PG50"/>
<protein>
    <submittedName>
        <fullName evidence="2">2-keto-myo-inositol dehydratase</fullName>
    </submittedName>
</protein>
<dbReference type="STRING" id="416874.SAMN04487958_101246"/>
<organism evidence="2 3">
    <name type="scientific">Vreelandella subterranea</name>
    <dbReference type="NCBI Taxonomy" id="416874"/>
    <lineage>
        <taxon>Bacteria</taxon>
        <taxon>Pseudomonadati</taxon>
        <taxon>Pseudomonadota</taxon>
        <taxon>Gammaproteobacteria</taxon>
        <taxon>Oceanospirillales</taxon>
        <taxon>Halomonadaceae</taxon>
        <taxon>Vreelandella</taxon>
    </lineage>
</organism>
<dbReference type="PANTHER" id="PTHR12110">
    <property type="entry name" value="HYDROXYPYRUVATE ISOMERASE"/>
    <property type="match status" value="1"/>
</dbReference>
<evidence type="ECO:0000313" key="2">
    <source>
        <dbReference type="EMBL" id="SER47192.1"/>
    </source>
</evidence>
<evidence type="ECO:0000313" key="3">
    <source>
        <dbReference type="Proteomes" id="UP000198505"/>
    </source>
</evidence>
<dbReference type="SUPFAM" id="SSF51658">
    <property type="entry name" value="Xylose isomerase-like"/>
    <property type="match status" value="1"/>
</dbReference>
<sequence>MSVRLGINPLTWTNDDMPALGGDTPLDTCLAEGKQAGFSGFELGHKFPRVPEKLGPILEKHSLSLVSGWYSSELLTRSAEDEIEALKPHLHLLKSLGASVMVFCEVTHCVHGERDTPLSHSPRMSEEGWKTLIPRLNQVADYCLAQGVQIAYHYHLGTVIETPDEIDRLMAEASPSVGLLLDTGHLVAAGGDPVVLQKKYADRINHVHCKDIRKDVLADLRNRDLSFLDGVLNGMFTVPGDGHIDYTTLFEGLRESDYSGWMVVEAEQDPAVAHPLTYACLGHENLRRFCAEARLTVDA</sequence>
<dbReference type="EMBL" id="FOGS01000001">
    <property type="protein sequence ID" value="SER47192.1"/>
    <property type="molecule type" value="Genomic_DNA"/>
</dbReference>
<dbReference type="PANTHER" id="PTHR12110:SF41">
    <property type="entry name" value="INOSOSE DEHYDRATASE"/>
    <property type="match status" value="1"/>
</dbReference>
<dbReference type="InterPro" id="IPR050312">
    <property type="entry name" value="IolE/XylAMocC-like"/>
</dbReference>
<dbReference type="InterPro" id="IPR013022">
    <property type="entry name" value="Xyl_isomerase-like_TIM-brl"/>
</dbReference>
<dbReference type="InterPro" id="IPR030823">
    <property type="entry name" value="IolE/MocC"/>
</dbReference>
<dbReference type="Pfam" id="PF01261">
    <property type="entry name" value="AP_endonuc_2"/>
    <property type="match status" value="1"/>
</dbReference>
<dbReference type="NCBIfam" id="TIGR04379">
    <property type="entry name" value="myo_inos_iolE"/>
    <property type="match status" value="1"/>
</dbReference>
<dbReference type="Proteomes" id="UP000198505">
    <property type="component" value="Unassembled WGS sequence"/>
</dbReference>
<dbReference type="InterPro" id="IPR036237">
    <property type="entry name" value="Xyl_isomerase-like_sf"/>
</dbReference>
<dbReference type="Gene3D" id="3.20.20.150">
    <property type="entry name" value="Divalent-metal-dependent TIM barrel enzymes"/>
    <property type="match status" value="1"/>
</dbReference>
<gene>
    <name evidence="2" type="ORF">SAMN04487958_101246</name>
</gene>
<proteinExistence type="predicted"/>
<dbReference type="RefSeq" id="WP_092824525.1">
    <property type="nucleotide sequence ID" value="NZ_FOGS01000001.1"/>
</dbReference>
<feature type="domain" description="Xylose isomerase-like TIM barrel" evidence="1">
    <location>
        <begin position="32"/>
        <end position="270"/>
    </location>
</feature>
<accession>A0A1H9PG50</accession>
<evidence type="ECO:0000259" key="1">
    <source>
        <dbReference type="Pfam" id="PF01261"/>
    </source>
</evidence>
<reference evidence="3" key="1">
    <citation type="submission" date="2016-10" db="EMBL/GenBank/DDBJ databases">
        <authorList>
            <person name="Varghese N."/>
            <person name="Submissions S."/>
        </authorList>
    </citation>
    <scope>NUCLEOTIDE SEQUENCE [LARGE SCALE GENOMIC DNA]</scope>
    <source>
        <strain evidence="3">CGMCC 1.6495</strain>
    </source>
</reference>